<keyword evidence="2" id="KW-1185">Reference proteome</keyword>
<organism evidence="1 2">
    <name type="scientific">Roseivivax marinus</name>
    <dbReference type="NCBI Taxonomy" id="1379903"/>
    <lineage>
        <taxon>Bacteria</taxon>
        <taxon>Pseudomonadati</taxon>
        <taxon>Pseudomonadota</taxon>
        <taxon>Alphaproteobacteria</taxon>
        <taxon>Rhodobacterales</taxon>
        <taxon>Roseobacteraceae</taxon>
        <taxon>Roseivivax</taxon>
    </lineage>
</organism>
<dbReference type="Proteomes" id="UP000019063">
    <property type="component" value="Unassembled WGS sequence"/>
</dbReference>
<accession>W4HS45</accession>
<reference evidence="1 2" key="1">
    <citation type="journal article" date="2014" name="Antonie Van Leeuwenhoek">
        <title>Roseivivax atlanticus sp. nov., isolated from surface seawater of the Atlantic Ocean.</title>
        <authorList>
            <person name="Li G."/>
            <person name="Lai Q."/>
            <person name="Liu X."/>
            <person name="Sun F."/>
            <person name="Shao Z."/>
        </authorList>
    </citation>
    <scope>NUCLEOTIDE SEQUENCE [LARGE SCALE GENOMIC DNA]</scope>
    <source>
        <strain evidence="1 2">22II-s10s</strain>
    </source>
</reference>
<dbReference type="AlphaFoldDB" id="W4HS45"/>
<protein>
    <submittedName>
        <fullName evidence="1">Transposase, IS4 family protein</fullName>
    </submittedName>
</protein>
<evidence type="ECO:0000313" key="1">
    <source>
        <dbReference type="EMBL" id="ETW14835.1"/>
    </source>
</evidence>
<name>W4HS45_9RHOB</name>
<dbReference type="EMBL" id="AQQW01000001">
    <property type="protein sequence ID" value="ETW14835.1"/>
    <property type="molecule type" value="Genomic_DNA"/>
</dbReference>
<gene>
    <name evidence="1" type="ORF">ATO8_02970</name>
</gene>
<comment type="caution">
    <text evidence="1">The sequence shown here is derived from an EMBL/GenBank/DDBJ whole genome shotgun (WGS) entry which is preliminary data.</text>
</comment>
<sequence>MFGRIKGWRRVATRYDRCPKVFLSAITLAATVIY</sequence>
<dbReference type="STRING" id="1379903.ATO8_02970"/>
<evidence type="ECO:0000313" key="2">
    <source>
        <dbReference type="Proteomes" id="UP000019063"/>
    </source>
</evidence>
<proteinExistence type="predicted"/>